<evidence type="ECO:0000313" key="3">
    <source>
        <dbReference type="EMBL" id="EPQ53345.1"/>
    </source>
</evidence>
<dbReference type="Proteomes" id="UP000030669">
    <property type="component" value="Unassembled WGS sequence"/>
</dbReference>
<feature type="transmembrane region" description="Helical" evidence="1">
    <location>
        <begin position="394"/>
        <end position="414"/>
    </location>
</feature>
<evidence type="ECO:0000256" key="1">
    <source>
        <dbReference type="SAM" id="Phobius"/>
    </source>
</evidence>
<feature type="chain" id="PRO_5004544550" evidence="2">
    <location>
        <begin position="24"/>
        <end position="492"/>
    </location>
</feature>
<keyword evidence="1" id="KW-0812">Transmembrane</keyword>
<sequence length="492" mass="54978">MPYSHIVPFLVSATSLGIAVTKALPMPIYESLVCVPTSWTDVIVFLLENYVAHAGTTLSTPGASWYDTVAWKVMVVFVPFASLRYSLELIKRKIHLWGRRDDLGRALAREALIVVARNSKTWRPARRPNVDKVYVRLQEGFLSHHAFSHRRATAALQIAPSTRHLLENPENVNVKLSKSQSWLQMAISIAQLFFSSMTLYRARGDQIDYYGYAAFGLSVIPYTLMSLVNLFGSMILGDYPYVYVLNTPVLQEAARRPDASFDGYVGYLPRNETGSTGPHDPAFTPVYLSWHSEVQTDDDEKKSRDILTVRVEDGSEPREFELLSDPNATDFVFHIQSVTNTKRVPPSRTGIRLELLRILQAAYDSCRSQEGFRATLRKRLGPDVQLNKSDLFEIIGGPVALVLPYLVIYALSGFKAERSTIAQRAWLMAWLGMGQFFGATIATLGRSGSFCWSWVNALKVSIVCISLASAMGGFVEVIMMYLSFGSCSLTPN</sequence>
<keyword evidence="1" id="KW-0472">Membrane</keyword>
<name>S7RGJ8_GLOTA</name>
<dbReference type="OMA" id="EYNCIYL"/>
<accession>S7RGJ8</accession>
<dbReference type="AlphaFoldDB" id="S7RGJ8"/>
<protein>
    <submittedName>
        <fullName evidence="3">Uncharacterized protein</fullName>
    </submittedName>
</protein>
<dbReference type="OrthoDB" id="3253026at2759"/>
<dbReference type="eggNOG" id="ENOG502S8Q4">
    <property type="taxonomic scope" value="Eukaryota"/>
</dbReference>
<keyword evidence="4" id="KW-1185">Reference proteome</keyword>
<evidence type="ECO:0000256" key="2">
    <source>
        <dbReference type="SAM" id="SignalP"/>
    </source>
</evidence>
<dbReference type="EMBL" id="KB469306">
    <property type="protein sequence ID" value="EPQ53345.1"/>
    <property type="molecule type" value="Genomic_DNA"/>
</dbReference>
<feature type="transmembrane region" description="Helical" evidence="1">
    <location>
        <begin position="426"/>
        <end position="445"/>
    </location>
</feature>
<gene>
    <name evidence="3" type="ORF">GLOTRDRAFT_95311</name>
</gene>
<proteinExistence type="predicted"/>
<reference evidence="3 4" key="1">
    <citation type="journal article" date="2012" name="Science">
        <title>The Paleozoic origin of enzymatic lignin decomposition reconstructed from 31 fungal genomes.</title>
        <authorList>
            <person name="Floudas D."/>
            <person name="Binder M."/>
            <person name="Riley R."/>
            <person name="Barry K."/>
            <person name="Blanchette R.A."/>
            <person name="Henrissat B."/>
            <person name="Martinez A.T."/>
            <person name="Otillar R."/>
            <person name="Spatafora J.W."/>
            <person name="Yadav J.S."/>
            <person name="Aerts A."/>
            <person name="Benoit I."/>
            <person name="Boyd A."/>
            <person name="Carlson A."/>
            <person name="Copeland A."/>
            <person name="Coutinho P.M."/>
            <person name="de Vries R.P."/>
            <person name="Ferreira P."/>
            <person name="Findley K."/>
            <person name="Foster B."/>
            <person name="Gaskell J."/>
            <person name="Glotzer D."/>
            <person name="Gorecki P."/>
            <person name="Heitman J."/>
            <person name="Hesse C."/>
            <person name="Hori C."/>
            <person name="Igarashi K."/>
            <person name="Jurgens J.A."/>
            <person name="Kallen N."/>
            <person name="Kersten P."/>
            <person name="Kohler A."/>
            <person name="Kuees U."/>
            <person name="Kumar T.K.A."/>
            <person name="Kuo A."/>
            <person name="LaButti K."/>
            <person name="Larrondo L.F."/>
            <person name="Lindquist E."/>
            <person name="Ling A."/>
            <person name="Lombard V."/>
            <person name="Lucas S."/>
            <person name="Lundell T."/>
            <person name="Martin R."/>
            <person name="McLaughlin D.J."/>
            <person name="Morgenstern I."/>
            <person name="Morin E."/>
            <person name="Murat C."/>
            <person name="Nagy L.G."/>
            <person name="Nolan M."/>
            <person name="Ohm R.A."/>
            <person name="Patyshakuliyeva A."/>
            <person name="Rokas A."/>
            <person name="Ruiz-Duenas F.J."/>
            <person name="Sabat G."/>
            <person name="Salamov A."/>
            <person name="Samejima M."/>
            <person name="Schmutz J."/>
            <person name="Slot J.C."/>
            <person name="St John F."/>
            <person name="Stenlid J."/>
            <person name="Sun H."/>
            <person name="Sun S."/>
            <person name="Syed K."/>
            <person name="Tsang A."/>
            <person name="Wiebenga A."/>
            <person name="Young D."/>
            <person name="Pisabarro A."/>
            <person name="Eastwood D.C."/>
            <person name="Martin F."/>
            <person name="Cullen D."/>
            <person name="Grigoriev I.V."/>
            <person name="Hibbett D.S."/>
        </authorList>
    </citation>
    <scope>NUCLEOTIDE SEQUENCE [LARGE SCALE GENOMIC DNA]</scope>
    <source>
        <strain evidence="3 4">ATCC 11539</strain>
    </source>
</reference>
<keyword evidence="2" id="KW-0732">Signal</keyword>
<keyword evidence="1" id="KW-1133">Transmembrane helix</keyword>
<organism evidence="3 4">
    <name type="scientific">Gloeophyllum trabeum (strain ATCC 11539 / FP-39264 / Madison 617)</name>
    <name type="common">Brown rot fungus</name>
    <dbReference type="NCBI Taxonomy" id="670483"/>
    <lineage>
        <taxon>Eukaryota</taxon>
        <taxon>Fungi</taxon>
        <taxon>Dikarya</taxon>
        <taxon>Basidiomycota</taxon>
        <taxon>Agaricomycotina</taxon>
        <taxon>Agaricomycetes</taxon>
        <taxon>Gloeophyllales</taxon>
        <taxon>Gloeophyllaceae</taxon>
        <taxon>Gloeophyllum</taxon>
    </lineage>
</organism>
<dbReference type="GeneID" id="19309706"/>
<evidence type="ECO:0000313" key="4">
    <source>
        <dbReference type="Proteomes" id="UP000030669"/>
    </source>
</evidence>
<dbReference type="HOGENOM" id="CLU_020135_1_0_1"/>
<feature type="signal peptide" evidence="2">
    <location>
        <begin position="1"/>
        <end position="23"/>
    </location>
</feature>
<feature type="transmembrane region" description="Helical" evidence="1">
    <location>
        <begin position="212"/>
        <end position="236"/>
    </location>
</feature>
<dbReference type="RefSeq" id="XP_007868603.1">
    <property type="nucleotide sequence ID" value="XM_007870412.1"/>
</dbReference>
<feature type="transmembrane region" description="Helical" evidence="1">
    <location>
        <begin position="457"/>
        <end position="482"/>
    </location>
</feature>
<dbReference type="KEGG" id="gtr:GLOTRDRAFT_95311"/>